<sequence>MDEPNGPADPVDAALGRAFPDRSVAEVGATGPSWNDSNRTVRVGFDDGRAAYLKLNVEGDGRRLARERAVLDYVGANADVSVPAVLDADTDGTIPYLVTEPVGRSFVRAWGDAGEARRERLARAMGRSLAGVHELRFDAHGTVVGRGDAVGAGRDGGPGLDLDRAPWTDVLVRTVEEMRAMAPSARFDDHFDRVVDAAETNRDLLNEAPAVLLHGDPAMPNCVLTDGGADGAVDSSAGADTDTTTTVGFLGWEMAHVGDPVRDLYRARDQGFDGLRDPAPEPGVDAFFDGYRERADGLPDGYEARRPVYEAVRHLGNSGYFPKLAEYVDEPEEELAAWVDAEMDRRLAAVT</sequence>
<dbReference type="PANTHER" id="PTHR21310">
    <property type="entry name" value="AMINOGLYCOSIDE PHOSPHOTRANSFERASE-RELATED-RELATED"/>
    <property type="match status" value="1"/>
</dbReference>
<dbReference type="InterPro" id="IPR051678">
    <property type="entry name" value="AGP_Transferase"/>
</dbReference>
<evidence type="ECO:0000313" key="3">
    <source>
        <dbReference type="Proteomes" id="UP001595921"/>
    </source>
</evidence>
<evidence type="ECO:0000313" key="2">
    <source>
        <dbReference type="EMBL" id="MFC4357397.1"/>
    </source>
</evidence>
<gene>
    <name evidence="2" type="ORF">ACFO0N_05465</name>
</gene>
<proteinExistence type="predicted"/>
<dbReference type="Gene3D" id="3.90.1200.10">
    <property type="match status" value="1"/>
</dbReference>
<dbReference type="Pfam" id="PF01636">
    <property type="entry name" value="APH"/>
    <property type="match status" value="1"/>
</dbReference>
<dbReference type="InterPro" id="IPR002575">
    <property type="entry name" value="Aminoglycoside_PTrfase"/>
</dbReference>
<dbReference type="Gene3D" id="3.30.200.20">
    <property type="entry name" value="Phosphorylase Kinase, domain 1"/>
    <property type="match status" value="1"/>
</dbReference>
<protein>
    <submittedName>
        <fullName evidence="2">Phosphotransferase family protein</fullName>
    </submittedName>
</protein>
<reference evidence="2 3" key="1">
    <citation type="journal article" date="2019" name="Int. J. Syst. Evol. Microbiol.">
        <title>The Global Catalogue of Microorganisms (GCM) 10K type strain sequencing project: providing services to taxonomists for standard genome sequencing and annotation.</title>
        <authorList>
            <consortium name="The Broad Institute Genomics Platform"/>
            <consortium name="The Broad Institute Genome Sequencing Center for Infectious Disease"/>
            <person name="Wu L."/>
            <person name="Ma J."/>
        </authorList>
    </citation>
    <scope>NUCLEOTIDE SEQUENCE [LARGE SCALE GENOMIC DNA]</scope>
    <source>
        <strain evidence="2 3">CGMCC 1.12553</strain>
    </source>
</reference>
<dbReference type="InterPro" id="IPR011009">
    <property type="entry name" value="Kinase-like_dom_sf"/>
</dbReference>
<feature type="domain" description="Aminoglycoside phosphotransferase" evidence="1">
    <location>
        <begin position="36"/>
        <end position="234"/>
    </location>
</feature>
<comment type="caution">
    <text evidence="2">The sequence shown here is derived from an EMBL/GenBank/DDBJ whole genome shotgun (WGS) entry which is preliminary data.</text>
</comment>
<evidence type="ECO:0000259" key="1">
    <source>
        <dbReference type="Pfam" id="PF01636"/>
    </source>
</evidence>
<dbReference type="SUPFAM" id="SSF56112">
    <property type="entry name" value="Protein kinase-like (PK-like)"/>
    <property type="match status" value="1"/>
</dbReference>
<dbReference type="AlphaFoldDB" id="A0ABD5P935"/>
<dbReference type="RefSeq" id="WP_267622306.1">
    <property type="nucleotide sequence ID" value="NZ_JAODIW010000006.1"/>
</dbReference>
<dbReference type="Proteomes" id="UP001595921">
    <property type="component" value="Unassembled WGS sequence"/>
</dbReference>
<dbReference type="EMBL" id="JBHSDS010000003">
    <property type="protein sequence ID" value="MFC4357397.1"/>
    <property type="molecule type" value="Genomic_DNA"/>
</dbReference>
<accession>A0ABD5P935</accession>
<organism evidence="2 3">
    <name type="scientific">Halobium salinum</name>
    <dbReference type="NCBI Taxonomy" id="1364940"/>
    <lineage>
        <taxon>Archaea</taxon>
        <taxon>Methanobacteriati</taxon>
        <taxon>Methanobacteriota</taxon>
        <taxon>Stenosarchaea group</taxon>
        <taxon>Halobacteria</taxon>
        <taxon>Halobacteriales</taxon>
        <taxon>Haloferacaceae</taxon>
        <taxon>Halobium</taxon>
    </lineage>
</organism>
<keyword evidence="3" id="KW-1185">Reference proteome</keyword>
<name>A0ABD5P935_9EURY</name>